<comment type="caution">
    <text evidence="2">The sequence shown here is derived from an EMBL/GenBank/DDBJ whole genome shotgun (WGS) entry which is preliminary data.</text>
</comment>
<evidence type="ECO:0000256" key="1">
    <source>
        <dbReference type="SAM" id="MobiDB-lite"/>
    </source>
</evidence>
<organism evidence="2 3">
    <name type="scientific">Schizophyllum amplum</name>
    <dbReference type="NCBI Taxonomy" id="97359"/>
    <lineage>
        <taxon>Eukaryota</taxon>
        <taxon>Fungi</taxon>
        <taxon>Dikarya</taxon>
        <taxon>Basidiomycota</taxon>
        <taxon>Agaricomycotina</taxon>
        <taxon>Agaricomycetes</taxon>
        <taxon>Agaricomycetidae</taxon>
        <taxon>Agaricales</taxon>
        <taxon>Schizophyllaceae</taxon>
        <taxon>Schizophyllum</taxon>
    </lineage>
</organism>
<dbReference type="OrthoDB" id="2943593at2759"/>
<evidence type="ECO:0000313" key="2">
    <source>
        <dbReference type="EMBL" id="TRM69564.1"/>
    </source>
</evidence>
<accession>A0A550CXP0</accession>
<feature type="compositionally biased region" description="Polar residues" evidence="1">
    <location>
        <begin position="100"/>
        <end position="116"/>
    </location>
</feature>
<reference evidence="2 3" key="1">
    <citation type="journal article" date="2019" name="New Phytol.">
        <title>Comparative genomics reveals unique wood-decay strategies and fruiting body development in the Schizophyllaceae.</title>
        <authorList>
            <person name="Almasi E."/>
            <person name="Sahu N."/>
            <person name="Krizsan K."/>
            <person name="Balint B."/>
            <person name="Kovacs G.M."/>
            <person name="Kiss B."/>
            <person name="Cseklye J."/>
            <person name="Drula E."/>
            <person name="Henrissat B."/>
            <person name="Nagy I."/>
            <person name="Chovatia M."/>
            <person name="Adam C."/>
            <person name="LaButti K."/>
            <person name="Lipzen A."/>
            <person name="Riley R."/>
            <person name="Grigoriev I.V."/>
            <person name="Nagy L.G."/>
        </authorList>
    </citation>
    <scope>NUCLEOTIDE SEQUENCE [LARGE SCALE GENOMIC DNA]</scope>
    <source>
        <strain evidence="2 3">NL-1724</strain>
    </source>
</reference>
<feature type="region of interest" description="Disordered" evidence="1">
    <location>
        <begin position="86"/>
        <end position="150"/>
    </location>
</feature>
<feature type="region of interest" description="Disordered" evidence="1">
    <location>
        <begin position="1"/>
        <end position="24"/>
    </location>
</feature>
<dbReference type="AlphaFoldDB" id="A0A550CXP0"/>
<keyword evidence="3" id="KW-1185">Reference proteome</keyword>
<evidence type="ECO:0000313" key="3">
    <source>
        <dbReference type="Proteomes" id="UP000320762"/>
    </source>
</evidence>
<dbReference type="EMBL" id="VDMD01000001">
    <property type="protein sequence ID" value="TRM69564.1"/>
    <property type="molecule type" value="Genomic_DNA"/>
</dbReference>
<name>A0A550CXP0_9AGAR</name>
<dbReference type="Proteomes" id="UP000320762">
    <property type="component" value="Unassembled WGS sequence"/>
</dbReference>
<feature type="compositionally biased region" description="Pro residues" evidence="1">
    <location>
        <begin position="1"/>
        <end position="12"/>
    </location>
</feature>
<sequence length="169" mass="18810">MLPHPSSPPPATPARAPSPQKEVKVGRIARTIRKVTSMSFQPQPTVAAAPVQRHSRMNVFSSEAASRDWEERMKVAPWLDSEPVVKPRHRSYAPPPSQKAFLQTPFTHRPSRSTGAATLAPPPSEVFPRSFMDLTPERRLKRQPSMSKEKMKKLIARASGVLGFGRKKA</sequence>
<proteinExistence type="predicted"/>
<gene>
    <name evidence="2" type="ORF">BD626DRAFT_474548</name>
</gene>
<protein>
    <submittedName>
        <fullName evidence="2">Uncharacterized protein</fullName>
    </submittedName>
</protein>